<gene>
    <name evidence="1" type="ORF">FCL54_20630</name>
</gene>
<dbReference type="InterPro" id="IPR029063">
    <property type="entry name" value="SAM-dependent_MTases_sf"/>
</dbReference>
<evidence type="ECO:0000313" key="2">
    <source>
        <dbReference type="Proteomes" id="UP000308230"/>
    </source>
</evidence>
<organism evidence="1 2">
    <name type="scientific">Exobacillus caeni</name>
    <dbReference type="NCBI Taxonomy" id="2574798"/>
    <lineage>
        <taxon>Bacteria</taxon>
        <taxon>Bacillati</taxon>
        <taxon>Bacillota</taxon>
        <taxon>Bacilli</taxon>
        <taxon>Bacillales</taxon>
        <taxon>Guptibacillaceae</taxon>
        <taxon>Exobacillus</taxon>
    </lineage>
</organism>
<dbReference type="Proteomes" id="UP000308230">
    <property type="component" value="Unassembled WGS sequence"/>
</dbReference>
<accession>A0A5R9F4I8</accession>
<comment type="caution">
    <text evidence="1">The sequence shown here is derived from an EMBL/GenBank/DDBJ whole genome shotgun (WGS) entry which is preliminary data.</text>
</comment>
<reference evidence="1 2" key="1">
    <citation type="submission" date="2019-04" db="EMBL/GenBank/DDBJ databases">
        <title>Bacillus caeni sp. nov., a bacterium isolated from mangrove sediment.</title>
        <authorList>
            <person name="Huang H."/>
            <person name="Mo K."/>
            <person name="Hu Y."/>
        </authorList>
    </citation>
    <scope>NUCLEOTIDE SEQUENCE [LARGE SCALE GENOMIC DNA]</scope>
    <source>
        <strain evidence="1 2">HB172195</strain>
    </source>
</reference>
<dbReference type="OrthoDB" id="9815272at2"/>
<dbReference type="AlphaFoldDB" id="A0A5R9F4I8"/>
<dbReference type="RefSeq" id="WP_138129032.1">
    <property type="nucleotide sequence ID" value="NZ_SWLG01000022.1"/>
</dbReference>
<evidence type="ECO:0008006" key="3">
    <source>
        <dbReference type="Google" id="ProtNLM"/>
    </source>
</evidence>
<proteinExistence type="predicted"/>
<sequence>MKNNQIKSKNRVLKHGEVLTPTWVANNMLDLIPADGMKISSRYLENSCGEGAFLIEVLKRKLKMVFENYSETRDREFYTIVSIANIYGLELLKDNVETTKECLREIVMEYFIYQYQENVTTQFYKVIDHILDFNIINMNALTSQIPLSNNNELLLDECGNILYSDELSRISEWQIEYNTRAIKRVEYYYRDIVKEQEDLFYYEKMLKTTEPLQLSLFDSDVDSDLFDIDTYVRAAKPIRLFEQISYMNLINAAVVEGEENE</sequence>
<protein>
    <recommendedName>
        <fullName evidence="3">Methylase</fullName>
    </recommendedName>
</protein>
<dbReference type="SUPFAM" id="SSF53335">
    <property type="entry name" value="S-adenosyl-L-methionine-dependent methyltransferases"/>
    <property type="match status" value="1"/>
</dbReference>
<keyword evidence="2" id="KW-1185">Reference proteome</keyword>
<dbReference type="EMBL" id="SWLG01000022">
    <property type="protein sequence ID" value="TLS35404.1"/>
    <property type="molecule type" value="Genomic_DNA"/>
</dbReference>
<name>A0A5R9F4I8_9BACL</name>
<dbReference type="Gene3D" id="3.40.50.150">
    <property type="entry name" value="Vaccinia Virus protein VP39"/>
    <property type="match status" value="1"/>
</dbReference>
<evidence type="ECO:0000313" key="1">
    <source>
        <dbReference type="EMBL" id="TLS35404.1"/>
    </source>
</evidence>